<dbReference type="RefSeq" id="WP_273840883.1">
    <property type="nucleotide sequence ID" value="NZ_JAQQWT010000002.1"/>
</dbReference>
<dbReference type="EMBL" id="JBHLTR010000017">
    <property type="protein sequence ID" value="MFC0559782.1"/>
    <property type="molecule type" value="Genomic_DNA"/>
</dbReference>
<feature type="binding site" evidence="7">
    <location>
        <begin position="81"/>
        <end position="83"/>
    </location>
    <ligand>
        <name>5-amino-6-(D-ribitylamino)uracil</name>
        <dbReference type="ChEBI" id="CHEBI:15934"/>
    </ligand>
</feature>
<evidence type="ECO:0000256" key="3">
    <source>
        <dbReference type="ARBA" id="ARBA00012664"/>
    </source>
</evidence>
<feature type="active site" description="Proton donor" evidence="7">
    <location>
        <position position="89"/>
    </location>
</feature>
<dbReference type="Gene3D" id="3.40.50.960">
    <property type="entry name" value="Lumazine/riboflavin synthase"/>
    <property type="match status" value="1"/>
</dbReference>
<feature type="binding site" evidence="7">
    <location>
        <begin position="86"/>
        <end position="87"/>
    </location>
    <ligand>
        <name>(2S)-2-hydroxy-3-oxobutyl phosphate</name>
        <dbReference type="ChEBI" id="CHEBI:58830"/>
    </ligand>
</feature>
<dbReference type="CDD" id="cd09209">
    <property type="entry name" value="Lumazine_synthase-I"/>
    <property type="match status" value="1"/>
</dbReference>
<dbReference type="Pfam" id="PF00885">
    <property type="entry name" value="DMRL_synthase"/>
    <property type="match status" value="1"/>
</dbReference>
<name>A0ABV6NG86_9BACI</name>
<evidence type="ECO:0000256" key="1">
    <source>
        <dbReference type="ARBA" id="ARBA00004917"/>
    </source>
</evidence>
<keyword evidence="9" id="KW-1185">Reference proteome</keyword>
<dbReference type="HAMAP" id="MF_00178">
    <property type="entry name" value="Lumazine_synth"/>
    <property type="match status" value="1"/>
</dbReference>
<evidence type="ECO:0000313" key="9">
    <source>
        <dbReference type="Proteomes" id="UP001589833"/>
    </source>
</evidence>
<evidence type="ECO:0000256" key="5">
    <source>
        <dbReference type="ARBA" id="ARBA00022679"/>
    </source>
</evidence>
<keyword evidence="5 7" id="KW-0808">Transferase</keyword>
<proteinExistence type="inferred from homology"/>
<reference evidence="8 9" key="1">
    <citation type="submission" date="2024-09" db="EMBL/GenBank/DDBJ databases">
        <authorList>
            <person name="Sun Q."/>
            <person name="Mori K."/>
        </authorList>
    </citation>
    <scope>NUCLEOTIDE SEQUENCE [LARGE SCALE GENOMIC DNA]</scope>
    <source>
        <strain evidence="8 9">NCAIM B.02301</strain>
    </source>
</reference>
<dbReference type="NCBIfam" id="TIGR00114">
    <property type="entry name" value="lumazine-synth"/>
    <property type="match status" value="1"/>
</dbReference>
<comment type="similarity">
    <text evidence="2 7">Belongs to the DMRL synthase family.</text>
</comment>
<feature type="binding site" evidence="7">
    <location>
        <position position="114"/>
    </location>
    <ligand>
        <name>5-amino-6-(D-ribitylamino)uracil</name>
        <dbReference type="ChEBI" id="CHEBI:15934"/>
    </ligand>
</feature>
<protein>
    <recommendedName>
        <fullName evidence="3 7">6,7-dimethyl-8-ribityllumazine synthase</fullName>
        <shortName evidence="7">DMRL synthase</shortName>
        <shortName evidence="7">LS</shortName>
        <shortName evidence="7">Lumazine synthase</shortName>
        <ecNumber evidence="3 7">2.5.1.78</ecNumber>
    </recommendedName>
</protein>
<dbReference type="GO" id="GO:0000906">
    <property type="term" value="F:6,7-dimethyl-8-ribityllumazine synthase activity"/>
    <property type="evidence" value="ECO:0007669"/>
    <property type="project" value="UniProtKB-EC"/>
</dbReference>
<comment type="caution">
    <text evidence="8">The sequence shown here is derived from an EMBL/GenBank/DDBJ whole genome shotgun (WGS) entry which is preliminary data.</text>
</comment>
<dbReference type="InterPro" id="IPR036467">
    <property type="entry name" value="LS/RS_sf"/>
</dbReference>
<dbReference type="InterPro" id="IPR002180">
    <property type="entry name" value="LS/RS"/>
</dbReference>
<evidence type="ECO:0000256" key="7">
    <source>
        <dbReference type="HAMAP-Rule" id="MF_00178"/>
    </source>
</evidence>
<dbReference type="PANTHER" id="PTHR21058">
    <property type="entry name" value="6,7-DIMETHYL-8-RIBITYLLUMAZINE SYNTHASE DMRL SYNTHASE LUMAZINE SYNTHASE"/>
    <property type="match status" value="1"/>
</dbReference>
<dbReference type="InterPro" id="IPR034964">
    <property type="entry name" value="LS"/>
</dbReference>
<gene>
    <name evidence="8" type="primary">ribE</name>
    <name evidence="7" type="synonym">ribH</name>
    <name evidence="8" type="ORF">ACFFH4_12055</name>
</gene>
<dbReference type="PANTHER" id="PTHR21058:SF0">
    <property type="entry name" value="6,7-DIMETHYL-8-RIBITYLLUMAZINE SYNTHASE"/>
    <property type="match status" value="1"/>
</dbReference>
<comment type="subunit">
    <text evidence="7">Forms an icosahedral capsid composed of 60 subunits, arranged as a dodecamer of pentamers.</text>
</comment>
<keyword evidence="4 7" id="KW-0686">Riboflavin biosynthesis</keyword>
<dbReference type="SUPFAM" id="SSF52121">
    <property type="entry name" value="Lumazine synthase"/>
    <property type="match status" value="1"/>
</dbReference>
<dbReference type="NCBIfam" id="NF000812">
    <property type="entry name" value="PRK00061.1-4"/>
    <property type="match status" value="1"/>
</dbReference>
<evidence type="ECO:0000256" key="6">
    <source>
        <dbReference type="ARBA" id="ARBA00048785"/>
    </source>
</evidence>
<evidence type="ECO:0000256" key="4">
    <source>
        <dbReference type="ARBA" id="ARBA00022619"/>
    </source>
</evidence>
<dbReference type="Proteomes" id="UP001589833">
    <property type="component" value="Unassembled WGS sequence"/>
</dbReference>
<feature type="binding site" evidence="7">
    <location>
        <position position="23"/>
    </location>
    <ligand>
        <name>5-amino-6-(D-ribitylamino)uracil</name>
        <dbReference type="ChEBI" id="CHEBI:15934"/>
    </ligand>
</feature>
<accession>A0ABV6NG86</accession>
<comment type="catalytic activity">
    <reaction evidence="6 7">
        <text>(2S)-2-hydroxy-3-oxobutyl phosphate + 5-amino-6-(D-ribitylamino)uracil = 6,7-dimethyl-8-(1-D-ribityl)lumazine + phosphate + 2 H2O + H(+)</text>
        <dbReference type="Rhea" id="RHEA:26152"/>
        <dbReference type="ChEBI" id="CHEBI:15377"/>
        <dbReference type="ChEBI" id="CHEBI:15378"/>
        <dbReference type="ChEBI" id="CHEBI:15934"/>
        <dbReference type="ChEBI" id="CHEBI:43474"/>
        <dbReference type="ChEBI" id="CHEBI:58201"/>
        <dbReference type="ChEBI" id="CHEBI:58830"/>
        <dbReference type="EC" id="2.5.1.78"/>
    </reaction>
</comment>
<feature type="binding site" evidence="7">
    <location>
        <position position="128"/>
    </location>
    <ligand>
        <name>(2S)-2-hydroxy-3-oxobutyl phosphate</name>
        <dbReference type="ChEBI" id="CHEBI:58830"/>
    </ligand>
</feature>
<comment type="pathway">
    <text evidence="1 7">Cofactor biosynthesis; riboflavin biosynthesis; riboflavin from 2-hydroxy-3-oxobutyl phosphate and 5-amino-6-(D-ribitylamino)uracil: step 1/2.</text>
</comment>
<feature type="binding site" evidence="7">
    <location>
        <begin position="57"/>
        <end position="59"/>
    </location>
    <ligand>
        <name>5-amino-6-(D-ribitylamino)uracil</name>
        <dbReference type="ChEBI" id="CHEBI:15934"/>
    </ligand>
</feature>
<comment type="function">
    <text evidence="7">Catalyzes the formation of 6,7-dimethyl-8-ribityllumazine by condensation of 5-amino-6-(D-ribitylamino)uracil with 3,4-dihydroxy-2-butanone 4-phosphate. This is the penultimate step in the biosynthesis of riboflavin.</text>
</comment>
<organism evidence="8 9">
    <name type="scientific">Halalkalibacter alkalisediminis</name>
    <dbReference type="NCBI Taxonomy" id="935616"/>
    <lineage>
        <taxon>Bacteria</taxon>
        <taxon>Bacillati</taxon>
        <taxon>Bacillota</taxon>
        <taxon>Bacilli</taxon>
        <taxon>Bacillales</taxon>
        <taxon>Bacillaceae</taxon>
        <taxon>Halalkalibacter</taxon>
    </lineage>
</organism>
<evidence type="ECO:0000313" key="8">
    <source>
        <dbReference type="EMBL" id="MFC0559782.1"/>
    </source>
</evidence>
<evidence type="ECO:0000256" key="2">
    <source>
        <dbReference type="ARBA" id="ARBA00007424"/>
    </source>
</evidence>
<dbReference type="EC" id="2.5.1.78" evidence="3 7"/>
<sequence length="156" mass="16479">MGHVYEGHLVATGLKVGIVVGRFNEFITSKLLGGAQDALKRHGIKEEDVDVAWVPGAFEIPYAAKKMLDTGKYDAVITLGTVIRGATPHFDFVCSEVAKGVASLTLSSGKPVIFGVLTTDTIEQAVERAGTKAGNKGWDAATAAIEMANLGRSFEN</sequence>